<reference evidence="1" key="1">
    <citation type="submission" date="2018-04" db="EMBL/GenBank/DDBJ databases">
        <authorList>
            <person name="Go L.Y."/>
            <person name="Mitchell J.A."/>
        </authorList>
    </citation>
    <scope>NUCLEOTIDE SEQUENCE</scope>
    <source>
        <tissue evidence="1">Whole organism</tissue>
    </source>
</reference>
<name>A0A336KV39_CULSO</name>
<dbReference type="VEuPathDB" id="VectorBase:CSON000005"/>
<reference evidence="2" key="2">
    <citation type="submission" date="2018-07" db="EMBL/GenBank/DDBJ databases">
        <authorList>
            <person name="Quirk P.G."/>
            <person name="Krulwich T.A."/>
        </authorList>
    </citation>
    <scope>NUCLEOTIDE SEQUENCE</scope>
</reference>
<organism evidence="1">
    <name type="scientific">Culicoides sonorensis</name>
    <name type="common">Biting midge</name>
    <dbReference type="NCBI Taxonomy" id="179676"/>
    <lineage>
        <taxon>Eukaryota</taxon>
        <taxon>Metazoa</taxon>
        <taxon>Ecdysozoa</taxon>
        <taxon>Arthropoda</taxon>
        <taxon>Hexapoda</taxon>
        <taxon>Insecta</taxon>
        <taxon>Pterygota</taxon>
        <taxon>Neoptera</taxon>
        <taxon>Endopterygota</taxon>
        <taxon>Diptera</taxon>
        <taxon>Nematocera</taxon>
        <taxon>Chironomoidea</taxon>
        <taxon>Ceratopogonidae</taxon>
        <taxon>Ceratopogoninae</taxon>
        <taxon>Culicoides</taxon>
        <taxon>Monoculicoides</taxon>
    </lineage>
</organism>
<evidence type="ECO:0000313" key="1">
    <source>
        <dbReference type="EMBL" id="SSX08406.1"/>
    </source>
</evidence>
<gene>
    <name evidence="1" type="primary">CSON000005</name>
</gene>
<accession>A0A336KV39</accession>
<sequence length="88" mass="10048">MVKVIMMCVRWPLAVSYLDKETKSTGMSFTYKQKKIDSQPILKTIHTCMLIRNKMCVCGLAKTLSTDKSLPTTTVLTPTNEERYETII</sequence>
<protein>
    <submittedName>
        <fullName evidence="1">CSON000005 protein</fullName>
    </submittedName>
</protein>
<dbReference type="EMBL" id="UFQT01001001">
    <property type="protein sequence ID" value="SSX28398.1"/>
    <property type="molecule type" value="Genomic_DNA"/>
</dbReference>
<evidence type="ECO:0000313" key="2">
    <source>
        <dbReference type="EMBL" id="SSX28398.1"/>
    </source>
</evidence>
<proteinExistence type="predicted"/>
<dbReference type="AlphaFoldDB" id="A0A336KV39"/>
<dbReference type="EMBL" id="UFQS01001001">
    <property type="protein sequence ID" value="SSX08406.1"/>
    <property type="molecule type" value="Genomic_DNA"/>
</dbReference>